<dbReference type="EMBL" id="AP022583">
    <property type="protein sequence ID" value="BBY05745.1"/>
    <property type="molecule type" value="Genomic_DNA"/>
</dbReference>
<accession>A0A7I7PB11</accession>
<gene>
    <name evidence="1" type="ORF">MNVI_10630</name>
</gene>
<dbReference type="AlphaFoldDB" id="A0A7I7PB11"/>
<dbReference type="KEGG" id="mnv:MNVI_10630"/>
<name>A0A7I7PB11_9MYCO</name>
<proteinExistence type="predicted"/>
<protein>
    <submittedName>
        <fullName evidence="1">Uncharacterized protein</fullName>
    </submittedName>
</protein>
<evidence type="ECO:0000313" key="2">
    <source>
        <dbReference type="Proteomes" id="UP000466894"/>
    </source>
</evidence>
<sequence>MAGGEVQIADDRRTGVARLLAFDDQMLGALMRELAQYLLTDRWDSVEICCSGDDFAHLLLLVRGERRCPLFSRH</sequence>
<reference evidence="1 2" key="1">
    <citation type="journal article" date="2019" name="Emerg. Microbes Infect.">
        <title>Comprehensive subspecies identification of 175 nontuberculous mycobacteria species based on 7547 genomic profiles.</title>
        <authorList>
            <person name="Matsumoto Y."/>
            <person name="Kinjo T."/>
            <person name="Motooka D."/>
            <person name="Nabeya D."/>
            <person name="Jung N."/>
            <person name="Uechi K."/>
            <person name="Horii T."/>
            <person name="Iida T."/>
            <person name="Fujita J."/>
            <person name="Nakamura S."/>
        </authorList>
    </citation>
    <scope>NUCLEOTIDE SEQUENCE [LARGE SCALE GENOMIC DNA]</scope>
    <source>
        <strain evidence="1 2">JCM 16367</strain>
    </source>
</reference>
<organism evidence="1 2">
    <name type="scientific">Mycobacterium noviomagense</name>
    <dbReference type="NCBI Taxonomy" id="459858"/>
    <lineage>
        <taxon>Bacteria</taxon>
        <taxon>Bacillati</taxon>
        <taxon>Actinomycetota</taxon>
        <taxon>Actinomycetes</taxon>
        <taxon>Mycobacteriales</taxon>
        <taxon>Mycobacteriaceae</taxon>
        <taxon>Mycobacterium</taxon>
    </lineage>
</organism>
<evidence type="ECO:0000313" key="1">
    <source>
        <dbReference type="EMBL" id="BBY05745.1"/>
    </source>
</evidence>
<dbReference type="Proteomes" id="UP000466894">
    <property type="component" value="Chromosome"/>
</dbReference>